<dbReference type="OrthoDB" id="9923455at2"/>
<organism evidence="1 2">
    <name type="scientific">Thermomonospora curvata (strain ATCC 19995 / DSM 43183 / JCM 3096 / KCTC 9072 / NBRC 15933 / NCIMB 10081 / Henssen B9)</name>
    <dbReference type="NCBI Taxonomy" id="471852"/>
    <lineage>
        <taxon>Bacteria</taxon>
        <taxon>Bacillati</taxon>
        <taxon>Actinomycetota</taxon>
        <taxon>Actinomycetes</taxon>
        <taxon>Streptosporangiales</taxon>
        <taxon>Thermomonosporaceae</taxon>
        <taxon>Thermomonospora</taxon>
    </lineage>
</organism>
<sequence>MSERSAAAAGSLGGLLTTLVLTFFGGAAVAAAAVVLGFSFGVLPPGRSELADPCAAADVAGLVPEASWRRGGGGLRSASCTAGGDLGSAEYIHFDLRVEKAGPEDRAATEHERGCAALAGLGAVHRPPGVGDAACAATEDGLLRVSTVLAHVGGVRITVRYATQAKDAAATERDAIEAARRVAGRLES</sequence>
<protein>
    <recommendedName>
        <fullName evidence="3">DUF3558 domain-containing protein</fullName>
    </recommendedName>
</protein>
<dbReference type="KEGG" id="tcu:Tcur_1464"/>
<dbReference type="HOGENOM" id="CLU_1440422_0_0_11"/>
<accession>D1AAN3</accession>
<name>D1AAN3_THECD</name>
<evidence type="ECO:0000313" key="2">
    <source>
        <dbReference type="Proteomes" id="UP000001918"/>
    </source>
</evidence>
<dbReference type="RefSeq" id="WP_012851827.1">
    <property type="nucleotide sequence ID" value="NC_013510.1"/>
</dbReference>
<evidence type="ECO:0000313" key="1">
    <source>
        <dbReference type="EMBL" id="ACY97043.1"/>
    </source>
</evidence>
<reference evidence="1 2" key="1">
    <citation type="journal article" date="2011" name="Stand. Genomic Sci.">
        <title>Complete genome sequence of Thermomonospora curvata type strain (B9).</title>
        <authorList>
            <person name="Chertkov O."/>
            <person name="Sikorski J."/>
            <person name="Nolan M."/>
            <person name="Lapidus A."/>
            <person name="Lucas S."/>
            <person name="Del Rio T.G."/>
            <person name="Tice H."/>
            <person name="Cheng J.F."/>
            <person name="Goodwin L."/>
            <person name="Pitluck S."/>
            <person name="Liolios K."/>
            <person name="Ivanova N."/>
            <person name="Mavromatis K."/>
            <person name="Mikhailova N."/>
            <person name="Ovchinnikova G."/>
            <person name="Pati A."/>
            <person name="Chen A."/>
            <person name="Palaniappan K."/>
            <person name="Djao O.D."/>
            <person name="Land M."/>
            <person name="Hauser L."/>
            <person name="Chang Y.J."/>
            <person name="Jeffries C.D."/>
            <person name="Brettin T."/>
            <person name="Han C."/>
            <person name="Detter J.C."/>
            <person name="Rohde M."/>
            <person name="Goker M."/>
            <person name="Woyke T."/>
            <person name="Bristow J."/>
            <person name="Eisen J.A."/>
            <person name="Markowitz V."/>
            <person name="Hugenholtz P."/>
            <person name="Klenk H.P."/>
            <person name="Kyrpides N.C."/>
        </authorList>
    </citation>
    <scope>NUCLEOTIDE SEQUENCE [LARGE SCALE GENOMIC DNA]</scope>
    <source>
        <strain evidence="2">ATCC 19995 / DSM 43183 / JCM 3096 / KCTC 9072 / NBRC 15933 / NCIMB 10081 / Henssen B9</strain>
    </source>
</reference>
<evidence type="ECO:0008006" key="3">
    <source>
        <dbReference type="Google" id="ProtNLM"/>
    </source>
</evidence>
<dbReference type="EMBL" id="CP001738">
    <property type="protein sequence ID" value="ACY97043.1"/>
    <property type="molecule type" value="Genomic_DNA"/>
</dbReference>
<dbReference type="Proteomes" id="UP000001918">
    <property type="component" value="Chromosome"/>
</dbReference>
<gene>
    <name evidence="1" type="ordered locus">Tcur_1464</name>
</gene>
<dbReference type="AlphaFoldDB" id="D1AAN3"/>
<keyword evidence="2" id="KW-1185">Reference proteome</keyword>
<proteinExistence type="predicted"/>